<accession>A0A948WSQ3</accession>
<evidence type="ECO:0000256" key="1">
    <source>
        <dbReference type="ARBA" id="ARBA00005194"/>
    </source>
</evidence>
<comment type="pathway">
    <text evidence="1 14">Lipid metabolism; fatty acid biosynthesis.</text>
</comment>
<dbReference type="FunFam" id="3.40.47.10:FF:000009">
    <property type="entry name" value="3-oxoacyl-[acyl-carrier-protein] synthase 2"/>
    <property type="match status" value="1"/>
</dbReference>
<dbReference type="GO" id="GO:0004315">
    <property type="term" value="F:3-oxoacyl-[acyl-carrier-protein] synthase activity"/>
    <property type="evidence" value="ECO:0007669"/>
    <property type="project" value="UniProtKB-UniRule"/>
</dbReference>
<evidence type="ECO:0000256" key="7">
    <source>
        <dbReference type="ARBA" id="ARBA00022832"/>
    </source>
</evidence>
<dbReference type="Proteomes" id="UP000713596">
    <property type="component" value="Unassembled WGS sequence"/>
</dbReference>
<comment type="caution">
    <text evidence="19">The sequence shown here is derived from an EMBL/GenBank/DDBJ whole genome shotgun (WGS) entry which is preliminary data.</text>
</comment>
<keyword evidence="5 14" id="KW-0444">Lipid biosynthesis</keyword>
<dbReference type="PROSITE" id="PS00606">
    <property type="entry name" value="KS3_1"/>
    <property type="match status" value="1"/>
</dbReference>
<dbReference type="InterPro" id="IPR020841">
    <property type="entry name" value="PKS_Beta-ketoAc_synthase_dom"/>
</dbReference>
<evidence type="ECO:0000256" key="13">
    <source>
        <dbReference type="ARBA" id="ARBA00047659"/>
    </source>
</evidence>
<evidence type="ECO:0000256" key="14">
    <source>
        <dbReference type="PIRNR" id="PIRNR000447"/>
    </source>
</evidence>
<evidence type="ECO:0000256" key="6">
    <source>
        <dbReference type="ARBA" id="ARBA00022679"/>
    </source>
</evidence>
<feature type="domain" description="Cyclic nucleotide-binding" evidence="17">
    <location>
        <begin position="172"/>
        <end position="220"/>
    </location>
</feature>
<dbReference type="SUPFAM" id="SSF53901">
    <property type="entry name" value="Thiolase-like"/>
    <property type="match status" value="2"/>
</dbReference>
<evidence type="ECO:0000259" key="17">
    <source>
        <dbReference type="PROSITE" id="PS50042"/>
    </source>
</evidence>
<comment type="function">
    <text evidence="11 14">Involved in the type II fatty acid elongation cycle. Catalyzes the elongation of a wide range of acyl-ACP by the addition of two carbons from malonyl-ACP to an acyl acceptor. Can efficiently catalyze the conversion of palmitoleoyl-ACP (cis-hexadec-9-enoyl-ACP) to cis-vaccenoyl-ACP (cis-octadec-11-enoyl-ACP), an essential step in the thermal regulation of fatty acid composition.</text>
</comment>
<dbReference type="SMART" id="SM00825">
    <property type="entry name" value="PKS_KS"/>
    <property type="match status" value="1"/>
</dbReference>
<dbReference type="InterPro" id="IPR017568">
    <property type="entry name" value="3-oxoacyl-ACP_synth-2"/>
</dbReference>
<protein>
    <recommendedName>
        <fullName evidence="4 14">3-oxoacyl-[acyl-carrier-protein] synthase 2</fullName>
        <ecNumber evidence="3 14">2.3.1.179</ecNumber>
    </recommendedName>
</protein>
<evidence type="ECO:0000256" key="15">
    <source>
        <dbReference type="PIRSR" id="PIRSR000447-1"/>
    </source>
</evidence>
<dbReference type="Gene3D" id="3.40.47.10">
    <property type="match status" value="1"/>
</dbReference>
<evidence type="ECO:0000256" key="3">
    <source>
        <dbReference type="ARBA" id="ARBA00012356"/>
    </source>
</evidence>
<dbReference type="InterPro" id="IPR014031">
    <property type="entry name" value="Ketoacyl_synth_C"/>
</dbReference>
<dbReference type="GO" id="GO:0006633">
    <property type="term" value="P:fatty acid biosynthetic process"/>
    <property type="evidence" value="ECO:0007669"/>
    <property type="project" value="UniProtKB-UniRule"/>
</dbReference>
<dbReference type="CDD" id="cd00834">
    <property type="entry name" value="KAS_I_II"/>
    <property type="match status" value="1"/>
</dbReference>
<evidence type="ECO:0000259" key="18">
    <source>
        <dbReference type="PROSITE" id="PS52004"/>
    </source>
</evidence>
<evidence type="ECO:0000256" key="10">
    <source>
        <dbReference type="ARBA" id="ARBA00023315"/>
    </source>
</evidence>
<dbReference type="InterPro" id="IPR016039">
    <property type="entry name" value="Thiolase-like"/>
</dbReference>
<evidence type="ECO:0000256" key="9">
    <source>
        <dbReference type="ARBA" id="ARBA00023160"/>
    </source>
</evidence>
<dbReference type="AlphaFoldDB" id="A0A948WSQ3"/>
<dbReference type="NCBIfam" id="TIGR03150">
    <property type="entry name" value="fabF"/>
    <property type="match status" value="1"/>
</dbReference>
<gene>
    <name evidence="19" type="primary">fabF</name>
    <name evidence="19" type="ORF">H9882_05760</name>
</gene>
<feature type="domain" description="Ketosynthase family 3 (KS3)" evidence="18">
    <location>
        <begin position="3"/>
        <end position="410"/>
    </location>
</feature>
<evidence type="ECO:0000256" key="8">
    <source>
        <dbReference type="ARBA" id="ARBA00023098"/>
    </source>
</evidence>
<reference evidence="19" key="2">
    <citation type="submission" date="2021-04" db="EMBL/GenBank/DDBJ databases">
        <authorList>
            <person name="Gilroy R."/>
        </authorList>
    </citation>
    <scope>NUCLEOTIDE SEQUENCE</scope>
    <source>
        <strain evidence="19">B5_2728</strain>
    </source>
</reference>
<proteinExistence type="inferred from homology"/>
<keyword evidence="7" id="KW-0276">Fatty acid metabolism</keyword>
<feature type="active site" description="For beta-ketoacyl synthase activity" evidence="15">
    <location>
        <position position="164"/>
    </location>
</feature>
<comment type="similarity">
    <text evidence="2 14 16">Belongs to the thiolase-like superfamily. Beta-ketoacyl-ACP synthases family.</text>
</comment>
<keyword evidence="8" id="KW-0443">Lipid metabolism</keyword>
<evidence type="ECO:0000313" key="20">
    <source>
        <dbReference type="Proteomes" id="UP000713596"/>
    </source>
</evidence>
<evidence type="ECO:0000256" key="11">
    <source>
        <dbReference type="ARBA" id="ARBA00024006"/>
    </source>
</evidence>
<dbReference type="NCBIfam" id="NF005589">
    <property type="entry name" value="PRK07314.1"/>
    <property type="match status" value="1"/>
</dbReference>
<dbReference type="InterPro" id="IPR000595">
    <property type="entry name" value="cNMP-bd_dom"/>
</dbReference>
<dbReference type="EMBL" id="JAHLFP010000047">
    <property type="protein sequence ID" value="MBU3806381.1"/>
    <property type="molecule type" value="Genomic_DNA"/>
</dbReference>
<reference evidence="19" key="1">
    <citation type="journal article" date="2021" name="PeerJ">
        <title>Extensive microbial diversity within the chicken gut microbiome revealed by metagenomics and culture.</title>
        <authorList>
            <person name="Gilroy R."/>
            <person name="Ravi A."/>
            <person name="Getino M."/>
            <person name="Pursley I."/>
            <person name="Horton D.L."/>
            <person name="Alikhan N.F."/>
            <person name="Baker D."/>
            <person name="Gharbi K."/>
            <person name="Hall N."/>
            <person name="Watson M."/>
            <person name="Adriaenssens E.M."/>
            <person name="Foster-Nyarko E."/>
            <person name="Jarju S."/>
            <person name="Secka A."/>
            <person name="Antonio M."/>
            <person name="Oren A."/>
            <person name="Chaudhuri R.R."/>
            <person name="La Ragione R."/>
            <person name="Hildebrand F."/>
            <person name="Pallen M.J."/>
        </authorList>
    </citation>
    <scope>NUCLEOTIDE SEQUENCE</scope>
    <source>
        <strain evidence="19">B5_2728</strain>
    </source>
</reference>
<dbReference type="InterPro" id="IPR018201">
    <property type="entry name" value="Ketoacyl_synth_AS"/>
</dbReference>
<dbReference type="PROSITE" id="PS52004">
    <property type="entry name" value="KS3_2"/>
    <property type="match status" value="1"/>
</dbReference>
<comment type="catalytic activity">
    <reaction evidence="12 14">
        <text>(9Z)-hexadecenoyl-[ACP] + malonyl-[ACP] + H(+) = 3-oxo-(11Z)-octadecenoyl-[ACP] + holo-[ACP] + CO2</text>
        <dbReference type="Rhea" id="RHEA:55040"/>
        <dbReference type="Rhea" id="RHEA-COMP:9623"/>
        <dbReference type="Rhea" id="RHEA-COMP:9685"/>
        <dbReference type="Rhea" id="RHEA-COMP:10800"/>
        <dbReference type="Rhea" id="RHEA-COMP:14074"/>
        <dbReference type="ChEBI" id="CHEBI:15378"/>
        <dbReference type="ChEBI" id="CHEBI:16526"/>
        <dbReference type="ChEBI" id="CHEBI:64479"/>
        <dbReference type="ChEBI" id="CHEBI:78449"/>
        <dbReference type="ChEBI" id="CHEBI:83989"/>
        <dbReference type="ChEBI" id="CHEBI:138538"/>
        <dbReference type="EC" id="2.3.1.179"/>
    </reaction>
</comment>
<organism evidence="19 20">
    <name type="scientific">Candidatus Allofournierella pullistercoris</name>
    <dbReference type="NCBI Taxonomy" id="2838597"/>
    <lineage>
        <taxon>Bacteria</taxon>
        <taxon>Bacillati</taxon>
        <taxon>Bacillota</taxon>
        <taxon>Clostridia</taxon>
        <taxon>Eubacteriales</taxon>
        <taxon>Oscillospiraceae</taxon>
        <taxon>Allofournierella</taxon>
    </lineage>
</organism>
<dbReference type="InterPro" id="IPR000794">
    <property type="entry name" value="Beta-ketoacyl_synthase"/>
</dbReference>
<evidence type="ECO:0000256" key="5">
    <source>
        <dbReference type="ARBA" id="ARBA00022516"/>
    </source>
</evidence>
<dbReference type="PANTHER" id="PTHR11712:SF336">
    <property type="entry name" value="3-OXOACYL-[ACYL-CARRIER-PROTEIN] SYNTHASE, MITOCHONDRIAL"/>
    <property type="match status" value="1"/>
</dbReference>
<dbReference type="PANTHER" id="PTHR11712">
    <property type="entry name" value="POLYKETIDE SYNTHASE-RELATED"/>
    <property type="match status" value="1"/>
</dbReference>
<keyword evidence="9 14" id="KW-0275">Fatty acid biosynthesis</keyword>
<dbReference type="Pfam" id="PF00109">
    <property type="entry name" value="ketoacyl-synt"/>
    <property type="match status" value="1"/>
</dbReference>
<dbReference type="PROSITE" id="PS50042">
    <property type="entry name" value="CNMP_BINDING_3"/>
    <property type="match status" value="1"/>
</dbReference>
<dbReference type="InterPro" id="IPR014030">
    <property type="entry name" value="Ketoacyl_synth_N"/>
</dbReference>
<dbReference type="Pfam" id="PF02801">
    <property type="entry name" value="Ketoacyl-synt_C"/>
    <property type="match status" value="1"/>
</dbReference>
<sequence length="414" mass="43497">MEKQRVVITGMGAVTPLGLNLKDSWQAVQNNQCGIAPLTHYDTSQQKVTLAAEVKGFVPEEHLDKREVRKMDRFVQLALVSAMEAMEQSGLQISETNAHRCGVVFASGIGGFSTTQTECLKGAEKGYDRVSPYFIPMAISNMAAGNIAIRFGLRGMCTCPVTACASGTNAVGDAFRQIRDGYADVILAGGSEATITSLAMGGFTSLHALHTGNDPKRASIPFDAERSGFVMGEGAACLVLESYDHAKQRGATILGEVVGYASTCDAHHITAPLADGSGAAAAMRQALDDAKVAPEQVDYINAHGTSTPMNDAGETQAVKLAFGEHAYKLAISSTKSMTGHLLGASGAVEAAFTALALKDGFIPATLGYQVADPACDLDVVPNQGRKASLRYAMSNSLGFGGHNASILLKKWEES</sequence>
<keyword evidence="10 14" id="KW-0012">Acyltransferase</keyword>
<name>A0A948WSQ3_9FIRM</name>
<evidence type="ECO:0000256" key="2">
    <source>
        <dbReference type="ARBA" id="ARBA00008467"/>
    </source>
</evidence>
<dbReference type="EC" id="2.3.1.179" evidence="3 14"/>
<evidence type="ECO:0000256" key="16">
    <source>
        <dbReference type="RuleBase" id="RU003694"/>
    </source>
</evidence>
<dbReference type="PIRSF" id="PIRSF000447">
    <property type="entry name" value="KAS_II"/>
    <property type="match status" value="1"/>
</dbReference>
<comment type="catalytic activity">
    <reaction evidence="13 14">
        <text>a fatty acyl-[ACP] + malonyl-[ACP] + H(+) = a 3-oxoacyl-[ACP] + holo-[ACP] + CO2</text>
        <dbReference type="Rhea" id="RHEA:22836"/>
        <dbReference type="Rhea" id="RHEA-COMP:9623"/>
        <dbReference type="Rhea" id="RHEA-COMP:9685"/>
        <dbReference type="Rhea" id="RHEA-COMP:9916"/>
        <dbReference type="Rhea" id="RHEA-COMP:14125"/>
        <dbReference type="ChEBI" id="CHEBI:15378"/>
        <dbReference type="ChEBI" id="CHEBI:16526"/>
        <dbReference type="ChEBI" id="CHEBI:64479"/>
        <dbReference type="ChEBI" id="CHEBI:78449"/>
        <dbReference type="ChEBI" id="CHEBI:78776"/>
        <dbReference type="ChEBI" id="CHEBI:138651"/>
    </reaction>
</comment>
<dbReference type="GO" id="GO:0005829">
    <property type="term" value="C:cytosol"/>
    <property type="evidence" value="ECO:0007669"/>
    <property type="project" value="TreeGrafter"/>
</dbReference>
<evidence type="ECO:0000313" key="19">
    <source>
        <dbReference type="EMBL" id="MBU3806381.1"/>
    </source>
</evidence>
<evidence type="ECO:0000256" key="4">
    <source>
        <dbReference type="ARBA" id="ARBA00014657"/>
    </source>
</evidence>
<keyword evidence="6 14" id="KW-0808">Transferase</keyword>
<evidence type="ECO:0000256" key="12">
    <source>
        <dbReference type="ARBA" id="ARBA00047318"/>
    </source>
</evidence>